<name>A0AC34QH66_9BILA</name>
<proteinExistence type="predicted"/>
<dbReference type="Proteomes" id="UP000887576">
    <property type="component" value="Unplaced"/>
</dbReference>
<organism evidence="1 2">
    <name type="scientific">Panagrolaimus sp. JU765</name>
    <dbReference type="NCBI Taxonomy" id="591449"/>
    <lineage>
        <taxon>Eukaryota</taxon>
        <taxon>Metazoa</taxon>
        <taxon>Ecdysozoa</taxon>
        <taxon>Nematoda</taxon>
        <taxon>Chromadorea</taxon>
        <taxon>Rhabditida</taxon>
        <taxon>Tylenchina</taxon>
        <taxon>Panagrolaimomorpha</taxon>
        <taxon>Panagrolaimoidea</taxon>
        <taxon>Panagrolaimidae</taxon>
        <taxon>Panagrolaimus</taxon>
    </lineage>
</organism>
<evidence type="ECO:0000313" key="2">
    <source>
        <dbReference type="WBParaSite" id="JU765_v2.g16250.t1"/>
    </source>
</evidence>
<reference evidence="2" key="1">
    <citation type="submission" date="2022-11" db="UniProtKB">
        <authorList>
            <consortium name="WormBaseParasite"/>
        </authorList>
    </citation>
    <scope>IDENTIFICATION</scope>
</reference>
<protein>
    <submittedName>
        <fullName evidence="2">Uncharacterized protein</fullName>
    </submittedName>
</protein>
<sequence>MDLLRKCYRNTSVFCRSVIEWRSAFTVPYILAINAAFWVIVYYANHETQAECLLGIAGMIVLWDILLSPTHNRSVASQICHWPIQDLFRTTAFVTSMGAVRQLKMDEIEQAFWLSCTSLFCLLIGPVYKYNQITAKTLQFFRGIFDFMSYCFYLVIVNPLTKFYNALKYVFLLKWLPGLWQYLRSFGSSVYKVIDDWFLQYVRAMGNRTLEFFRYWVCFYWWSDLRGWCGQKIYTPIAKKLAIVRDGFVYVFGGYWFYPALQFGGRQLKKASLVVLRWANQLAIVIGNSVLWPIAVVCYDQLKEVYWLFHQAAVRPVLDVVYAKYKYVEDLSYIYILGPFCQKVIDSVPEKNPFAEDSDVEFNDFIPEVSSNVASDSEFSNLSPHDSDDEFAIGLKQIDISGSESDPDEFSLVPRRRRRNLAQ</sequence>
<evidence type="ECO:0000313" key="1">
    <source>
        <dbReference type="Proteomes" id="UP000887576"/>
    </source>
</evidence>
<dbReference type="WBParaSite" id="JU765_v2.g16250.t1">
    <property type="protein sequence ID" value="JU765_v2.g16250.t1"/>
    <property type="gene ID" value="JU765_v2.g16250"/>
</dbReference>
<accession>A0AC34QH66</accession>